<organism evidence="3">
    <name type="scientific">mine drainage metagenome</name>
    <dbReference type="NCBI Taxonomy" id="410659"/>
    <lineage>
        <taxon>unclassified sequences</taxon>
        <taxon>metagenomes</taxon>
        <taxon>ecological metagenomes</taxon>
    </lineage>
</organism>
<protein>
    <submittedName>
        <fullName evidence="3">Putative VacJ-like lipoprotein</fullName>
    </submittedName>
</protein>
<proteinExistence type="predicted"/>
<dbReference type="InterPro" id="IPR007428">
    <property type="entry name" value="MlaA"/>
</dbReference>
<keyword evidence="3" id="KW-0449">Lipoprotein</keyword>
<dbReference type="PANTHER" id="PTHR30035">
    <property type="entry name" value="LIPOPROTEIN VACJ-RELATED"/>
    <property type="match status" value="1"/>
</dbReference>
<dbReference type="PANTHER" id="PTHR30035:SF3">
    <property type="entry name" value="INTERMEMBRANE PHOSPHOLIPID TRANSPORT SYSTEM LIPOPROTEIN MLAA"/>
    <property type="match status" value="1"/>
</dbReference>
<name>E6PNP9_9ZZZZ</name>
<evidence type="ECO:0000313" key="3">
    <source>
        <dbReference type="EMBL" id="CBH96551.1"/>
    </source>
</evidence>
<dbReference type="GO" id="GO:0016020">
    <property type="term" value="C:membrane"/>
    <property type="evidence" value="ECO:0007669"/>
    <property type="project" value="InterPro"/>
</dbReference>
<reference evidence="3" key="1">
    <citation type="submission" date="2009-10" db="EMBL/GenBank/DDBJ databases">
        <title>Diversity of trophic interactions inside an arsenic-rich microbial ecosystem.</title>
        <authorList>
            <person name="Bertin P.N."/>
            <person name="Heinrich-Salmeron A."/>
            <person name="Pelletier E."/>
            <person name="Goulhen-Chollet F."/>
            <person name="Arsene-Ploetze F."/>
            <person name="Gallien S."/>
            <person name="Calteau A."/>
            <person name="Vallenet D."/>
            <person name="Casiot C."/>
            <person name="Chane-Woon-Ming B."/>
            <person name="Giloteaux L."/>
            <person name="Barakat M."/>
            <person name="Bonnefoy V."/>
            <person name="Bruneel O."/>
            <person name="Chandler M."/>
            <person name="Cleiss J."/>
            <person name="Duran R."/>
            <person name="Elbaz-Poulichet F."/>
            <person name="Fonknechten N."/>
            <person name="Lauga B."/>
            <person name="Mornico D."/>
            <person name="Ortet P."/>
            <person name="Schaeffer C."/>
            <person name="Siguier P."/>
            <person name="Alexander Thil Smith A."/>
            <person name="Van Dorsselaer A."/>
            <person name="Weissenbach J."/>
            <person name="Medigue C."/>
            <person name="Le Paslier D."/>
        </authorList>
    </citation>
    <scope>NUCLEOTIDE SEQUENCE</scope>
</reference>
<sequence length="314" mass="32796">MERILSSGLSVQPAQAASGRPLKYAAIGLALATSLLAGCATNNPQDPLEPYNRAMFKINQNVDKAVLKPVATGYKDVVPIPMRKGVTNFFGNLGDVWSMANDFAQGHVVEGLNGFMRVGVNTVFGVLGVLDISSEMGLYKQPNDFGLTLARYGIGSSPYFVIPLLGPSTIRDAAGTGVAIYYAPFNYTTNNAAVRNSAAVLQLVNTRANMLSTTALLEQIALDPYVFTRDAFMQQRKSQVKAVRSEGILSPGPLDSDGNYSDADAAGDVSDTMDSGAQAQPAPAPAISPANTPQQAPSSPAAPAASPAASAARP</sequence>
<dbReference type="GO" id="GO:0120010">
    <property type="term" value="P:intermembrane phospholipid transfer"/>
    <property type="evidence" value="ECO:0007669"/>
    <property type="project" value="TreeGrafter"/>
</dbReference>
<evidence type="ECO:0000256" key="1">
    <source>
        <dbReference type="ARBA" id="ARBA00022729"/>
    </source>
</evidence>
<dbReference type="AlphaFoldDB" id="E6PNP9"/>
<evidence type="ECO:0000256" key="2">
    <source>
        <dbReference type="SAM" id="MobiDB-lite"/>
    </source>
</evidence>
<keyword evidence="1" id="KW-0732">Signal</keyword>
<accession>E6PNP9</accession>
<feature type="region of interest" description="Disordered" evidence="2">
    <location>
        <begin position="242"/>
        <end position="314"/>
    </location>
</feature>
<gene>
    <name evidence="3" type="ORF">CARN2_1410</name>
</gene>
<comment type="caution">
    <text evidence="3">The sequence shown here is derived from an EMBL/GenBank/DDBJ whole genome shotgun (WGS) entry which is preliminary data.</text>
</comment>
<dbReference type="EMBL" id="CABM01000027">
    <property type="protein sequence ID" value="CBH96551.1"/>
    <property type="molecule type" value="Genomic_DNA"/>
</dbReference>
<dbReference type="PRINTS" id="PR01805">
    <property type="entry name" value="VACJLIPOPROT"/>
</dbReference>
<feature type="compositionally biased region" description="Low complexity" evidence="2">
    <location>
        <begin position="277"/>
        <end position="314"/>
    </location>
</feature>
<dbReference type="Pfam" id="PF04333">
    <property type="entry name" value="MlaA"/>
    <property type="match status" value="1"/>
</dbReference>